<organism evidence="3">
    <name type="scientific">Nitzschia putrida</name>
    <dbReference type="NCBI Taxonomy" id="2742595"/>
    <lineage>
        <taxon>Eukaryota</taxon>
        <taxon>Sar</taxon>
        <taxon>Stramenopiles</taxon>
        <taxon>Ochrophyta</taxon>
        <taxon>Bacillariophyta</taxon>
        <taxon>Bacillariophyceae</taxon>
        <taxon>Bacillariophycidae</taxon>
        <taxon>Bacillariales</taxon>
        <taxon>Bacillariaceae</taxon>
        <taxon>Nitzschia</taxon>
    </lineage>
</organism>
<feature type="transmembrane region" description="Helical" evidence="1">
    <location>
        <begin position="288"/>
        <end position="308"/>
    </location>
</feature>
<dbReference type="EMBL" id="LC600867">
    <property type="protein sequence ID" value="BCQ06549.1"/>
    <property type="molecule type" value="Genomic_DNA"/>
</dbReference>
<reference evidence="3" key="1">
    <citation type="submission" date="2021-01" db="EMBL/GenBank/DDBJ databases">
        <title>Organellar DNAs of a non-photosynthetic diatom.</title>
        <authorList>
            <person name="Kamikawa R."/>
            <person name="Tanizawa Y."/>
        </authorList>
    </citation>
    <scope>NUCLEOTIDE SEQUENCE</scope>
    <source>
        <strain evidence="3">NIES-4239</strain>
    </source>
</reference>
<evidence type="ECO:0000313" key="2">
    <source>
        <dbReference type="EMBL" id="BCQ06549.1"/>
    </source>
</evidence>
<proteinExistence type="predicted"/>
<feature type="transmembrane region" description="Helical" evidence="1">
    <location>
        <begin position="198"/>
        <end position="222"/>
    </location>
</feature>
<dbReference type="EMBL" id="LC600867">
    <property type="protein sequence ID" value="BCQ06590.1"/>
    <property type="molecule type" value="Genomic_DNA"/>
</dbReference>
<keyword evidence="1" id="KW-0472">Membrane</keyword>
<geneLocation type="plastid" evidence="3"/>
<evidence type="ECO:0000313" key="3">
    <source>
        <dbReference type="EMBL" id="BCQ06590.1"/>
    </source>
</evidence>
<name>A0A7R7TRF3_9STRA</name>
<feature type="transmembrane region" description="Helical" evidence="1">
    <location>
        <begin position="149"/>
        <end position="172"/>
    </location>
</feature>
<feature type="transmembrane region" description="Helical" evidence="1">
    <location>
        <begin position="359"/>
        <end position="378"/>
    </location>
</feature>
<accession>A0A7R7TRF3</accession>
<dbReference type="AlphaFoldDB" id="A0A7R7TRF3"/>
<protein>
    <submittedName>
        <fullName evidence="3">Uncharacterized protein</fullName>
    </submittedName>
</protein>
<gene>
    <name evidence="3" type="primary">orf437_2</name>
    <name evidence="2" type="synonym">orf437_1</name>
</gene>
<keyword evidence="3" id="KW-0934">Plastid</keyword>
<feature type="transmembrane region" description="Helical" evidence="1">
    <location>
        <begin position="398"/>
        <end position="424"/>
    </location>
</feature>
<evidence type="ECO:0000256" key="1">
    <source>
        <dbReference type="SAM" id="Phobius"/>
    </source>
</evidence>
<keyword evidence="1" id="KW-0812">Transmembrane</keyword>
<sequence>MYYQKKSHKINIDIYSPFNIIRISNKYIINSIYKIILAPFRVKLLNSLIIQKRQLLSYEKMKFSRPLKFRLYDFFFKKFLKPYIIDPIQNKIIKPIVFILKKLLNQQFVQWIRNNLNFKLKKKIKKKIFNCINNEKINYTNKLIKKIGFLFYIFIGFFYNKHFLIFNTRFFFNENIINLLNLRNNFENFFLFYYYKYLYIHSLFILINSLIKLLLLVFIFLYRLTDFVALGQEWLCINVVFNQIRHKIFWEITSKFINNSIKFIGLIKHTFLPMIFKKKYLIYINRKIFWNLQCIIYSLINEIMMMVFDTNILISTTLEQIWYILQYGSRLIITNAKLYSYYFGKQYGKIFWNRSQKDYFEIILMIYLFITDIFSLFLKSIVRYSDIIKRSIFCIYRNIWYIYAIIRVYLHMILFLFSYFYLILDIKTQFLLKKEIK</sequence>
<keyword evidence="1" id="KW-1133">Transmembrane helix</keyword>